<dbReference type="EMBL" id="AGSI01000011">
    <property type="protein sequence ID" value="EIE22021.1"/>
    <property type="molecule type" value="Genomic_DNA"/>
</dbReference>
<evidence type="ECO:0000256" key="3">
    <source>
        <dbReference type="ARBA" id="ARBA00022737"/>
    </source>
</evidence>
<dbReference type="PANTHER" id="PTHR47114:SF2">
    <property type="entry name" value="OLIGODENDROCYTE-MYELIN GLYCOPROTEIN"/>
    <property type="match status" value="1"/>
</dbReference>
<dbReference type="SUPFAM" id="SSF52058">
    <property type="entry name" value="L domain-like"/>
    <property type="match status" value="1"/>
</dbReference>
<sequence length="247" mass="26917">MELLLLLHNLEVLELTGDSAGHISLPAQLSWPALRELRIKDFEMLEATDLACPSLEKLCLNGFMCLALPTGLAASPRLSVLDLSGPTDTIIPKADLLAILEGVQASLEDLTIQGWELEALPAWFPMLPRLHTLCIADSQLSVVPNLPASLRSLDLQGNALTEVPAALEAMTQLTYLALGSRAGERTFQISRSLDGLINLPNLEVLSLAPELEQPLGKREIWTPQSLQYLGLAQHKLFNSGSKLQLNF</sequence>
<dbReference type="KEGG" id="csl:COCSUDRAFT_56455"/>
<dbReference type="GO" id="GO:0005930">
    <property type="term" value="C:axoneme"/>
    <property type="evidence" value="ECO:0007669"/>
    <property type="project" value="UniProtKB-SubCell"/>
</dbReference>
<keyword evidence="3" id="KW-0677">Repeat</keyword>
<evidence type="ECO:0000256" key="2">
    <source>
        <dbReference type="ARBA" id="ARBA00022614"/>
    </source>
</evidence>
<dbReference type="AlphaFoldDB" id="I0YUF2"/>
<accession>I0YUF2</accession>
<comment type="caution">
    <text evidence="4">The sequence shown here is derived from an EMBL/GenBank/DDBJ whole genome shotgun (WGS) entry which is preliminary data.</text>
</comment>
<dbReference type="Gene3D" id="3.80.10.10">
    <property type="entry name" value="Ribonuclease Inhibitor"/>
    <property type="match status" value="1"/>
</dbReference>
<reference evidence="4 5" key="1">
    <citation type="journal article" date="2012" name="Genome Biol.">
        <title>The genome of the polar eukaryotic microalga coccomyxa subellipsoidea reveals traits of cold adaptation.</title>
        <authorList>
            <person name="Blanc G."/>
            <person name="Agarkova I."/>
            <person name="Grimwood J."/>
            <person name="Kuo A."/>
            <person name="Brueggeman A."/>
            <person name="Dunigan D."/>
            <person name="Gurnon J."/>
            <person name="Ladunga I."/>
            <person name="Lindquist E."/>
            <person name="Lucas S."/>
            <person name="Pangilinan J."/>
            <person name="Proschold T."/>
            <person name="Salamov A."/>
            <person name="Schmutz J."/>
            <person name="Weeks D."/>
            <person name="Yamada T."/>
            <person name="Claverie J.M."/>
            <person name="Grigoriev I."/>
            <person name="Van Etten J."/>
            <person name="Lomsadze A."/>
            <person name="Borodovsky M."/>
        </authorList>
    </citation>
    <scope>NUCLEOTIDE SEQUENCE [LARGE SCALE GENOMIC DNA]</scope>
    <source>
        <strain evidence="4 5">C-169</strain>
    </source>
</reference>
<organism evidence="4 5">
    <name type="scientific">Coccomyxa subellipsoidea (strain C-169)</name>
    <name type="common">Green microalga</name>
    <dbReference type="NCBI Taxonomy" id="574566"/>
    <lineage>
        <taxon>Eukaryota</taxon>
        <taxon>Viridiplantae</taxon>
        <taxon>Chlorophyta</taxon>
        <taxon>core chlorophytes</taxon>
        <taxon>Trebouxiophyceae</taxon>
        <taxon>Trebouxiophyceae incertae sedis</taxon>
        <taxon>Coccomyxaceae</taxon>
        <taxon>Coccomyxa</taxon>
        <taxon>Coccomyxa subellipsoidea</taxon>
    </lineage>
</organism>
<dbReference type="Proteomes" id="UP000007264">
    <property type="component" value="Unassembled WGS sequence"/>
</dbReference>
<evidence type="ECO:0000256" key="1">
    <source>
        <dbReference type="ARBA" id="ARBA00004430"/>
    </source>
</evidence>
<proteinExistence type="predicted"/>
<dbReference type="InterPro" id="IPR032675">
    <property type="entry name" value="LRR_dom_sf"/>
</dbReference>
<evidence type="ECO:0000313" key="4">
    <source>
        <dbReference type="EMBL" id="EIE22021.1"/>
    </source>
</evidence>
<dbReference type="GeneID" id="17040006"/>
<keyword evidence="5" id="KW-1185">Reference proteome</keyword>
<dbReference type="PANTHER" id="PTHR47114">
    <property type="match status" value="1"/>
</dbReference>
<protein>
    <submittedName>
        <fullName evidence="4">L domain-like protein</fullName>
    </submittedName>
</protein>
<comment type="subcellular location">
    <subcellularLocation>
        <location evidence="1">Cytoplasm</location>
        <location evidence="1">Cytoskeleton</location>
        <location evidence="1">Cilium axoneme</location>
    </subcellularLocation>
</comment>
<gene>
    <name evidence="4" type="ORF">COCSUDRAFT_56455</name>
</gene>
<dbReference type="OrthoDB" id="1668230at2759"/>
<dbReference type="RefSeq" id="XP_005646565.1">
    <property type="nucleotide sequence ID" value="XM_005646508.1"/>
</dbReference>
<dbReference type="InterPro" id="IPR051071">
    <property type="entry name" value="LRR-bact_E3_ubiq_ligases"/>
</dbReference>
<evidence type="ECO:0000313" key="5">
    <source>
        <dbReference type="Proteomes" id="UP000007264"/>
    </source>
</evidence>
<keyword evidence="2" id="KW-0433">Leucine-rich repeat</keyword>
<name>I0YUF2_COCSC</name>